<proteinExistence type="predicted"/>
<evidence type="ECO:0000313" key="2">
    <source>
        <dbReference type="EMBL" id="KAG2224215.1"/>
    </source>
</evidence>
<name>A0A8H7S7G3_9FUNG</name>
<accession>A0A8H7S7G3</accession>
<gene>
    <name evidence="2" type="ORF">INT45_001333</name>
</gene>
<feature type="region of interest" description="Disordered" evidence="1">
    <location>
        <begin position="98"/>
        <end position="149"/>
    </location>
</feature>
<feature type="compositionally biased region" description="Low complexity" evidence="1">
    <location>
        <begin position="23"/>
        <end position="47"/>
    </location>
</feature>
<reference evidence="2 3" key="1">
    <citation type="submission" date="2020-12" db="EMBL/GenBank/DDBJ databases">
        <title>Metabolic potential, ecology and presence of endohyphal bacteria is reflected in genomic diversity of Mucoromycotina.</title>
        <authorList>
            <person name="Muszewska A."/>
            <person name="Okrasinska A."/>
            <person name="Steczkiewicz K."/>
            <person name="Drgas O."/>
            <person name="Orlowska M."/>
            <person name="Perlinska-Lenart U."/>
            <person name="Aleksandrzak-Piekarczyk T."/>
            <person name="Szatraj K."/>
            <person name="Zielenkiewicz U."/>
            <person name="Pilsyk S."/>
            <person name="Malc E."/>
            <person name="Mieczkowski P."/>
            <person name="Kruszewska J.S."/>
            <person name="Biernat P."/>
            <person name="Pawlowska J."/>
        </authorList>
    </citation>
    <scope>NUCLEOTIDE SEQUENCE [LARGE SCALE GENOMIC DNA]</scope>
    <source>
        <strain evidence="2 3">CBS 142.35</strain>
    </source>
</reference>
<organism evidence="2 3">
    <name type="scientific">Circinella minor</name>
    <dbReference type="NCBI Taxonomy" id="1195481"/>
    <lineage>
        <taxon>Eukaryota</taxon>
        <taxon>Fungi</taxon>
        <taxon>Fungi incertae sedis</taxon>
        <taxon>Mucoromycota</taxon>
        <taxon>Mucoromycotina</taxon>
        <taxon>Mucoromycetes</taxon>
        <taxon>Mucorales</taxon>
        <taxon>Lichtheimiaceae</taxon>
        <taxon>Circinella</taxon>
    </lineage>
</organism>
<feature type="compositionally biased region" description="Basic residues" evidence="1">
    <location>
        <begin position="242"/>
        <end position="251"/>
    </location>
</feature>
<evidence type="ECO:0000313" key="3">
    <source>
        <dbReference type="Proteomes" id="UP000646827"/>
    </source>
</evidence>
<keyword evidence="3" id="KW-1185">Reference proteome</keyword>
<dbReference type="EMBL" id="JAEPRB010000047">
    <property type="protein sequence ID" value="KAG2224215.1"/>
    <property type="molecule type" value="Genomic_DNA"/>
</dbReference>
<evidence type="ECO:0000256" key="1">
    <source>
        <dbReference type="SAM" id="MobiDB-lite"/>
    </source>
</evidence>
<comment type="caution">
    <text evidence="2">The sequence shown here is derived from an EMBL/GenBank/DDBJ whole genome shotgun (WGS) entry which is preliminary data.</text>
</comment>
<protein>
    <submittedName>
        <fullName evidence="2">Uncharacterized protein</fullName>
    </submittedName>
</protein>
<feature type="region of interest" description="Disordered" evidence="1">
    <location>
        <begin position="230"/>
        <end position="254"/>
    </location>
</feature>
<feature type="compositionally biased region" description="Low complexity" evidence="1">
    <location>
        <begin position="139"/>
        <end position="149"/>
    </location>
</feature>
<feature type="region of interest" description="Disordered" evidence="1">
    <location>
        <begin position="23"/>
        <end position="54"/>
    </location>
</feature>
<sequence length="284" mass="30473">MTTLPSISNLLNDTVTHPLSSLSPSFHLSPPSPLHTTSATTTISNTPVLSPSTSCISLSPRMDELPPLQGYDPPVRKLSGIPIVAPWSNDSGNMMMVATPPSPPESSSICSISSPPPSHTYEQQYLTPPSSLPSPPPTSATSATTTTRATTTITTSAIQQQPTAQIFISPTTGQPILKRRRGRPPTNREPVNGDGGFTFLAPVTWSVQQPLGPEQVPEPKTDQHEMMAAFSSSNMDTVLQMPRKKRGRKPKTQLAGNSCFVWKELPATRSTKKVVKKKATKPSS</sequence>
<feature type="region of interest" description="Disordered" evidence="1">
    <location>
        <begin position="175"/>
        <end position="194"/>
    </location>
</feature>
<dbReference type="OrthoDB" id="2417670at2759"/>
<dbReference type="AlphaFoldDB" id="A0A8H7S7G3"/>
<dbReference type="Proteomes" id="UP000646827">
    <property type="component" value="Unassembled WGS sequence"/>
</dbReference>